<evidence type="ECO:0000313" key="7">
    <source>
        <dbReference type="Proteomes" id="UP001630127"/>
    </source>
</evidence>
<comment type="similarity">
    <text evidence="3">Belongs to the PMEI family.</text>
</comment>
<dbReference type="NCBIfam" id="TIGR01614">
    <property type="entry name" value="PME_inhib"/>
    <property type="match status" value="1"/>
</dbReference>
<keyword evidence="1 4" id="KW-0732">Signal</keyword>
<name>A0ABD2YDU6_9GENT</name>
<dbReference type="AlphaFoldDB" id="A0ABD2YDU6"/>
<gene>
    <name evidence="6" type="ORF">ACH5RR_030969</name>
</gene>
<dbReference type="SUPFAM" id="SSF101148">
    <property type="entry name" value="Plant invertase/pectin methylesterase inhibitor"/>
    <property type="match status" value="1"/>
</dbReference>
<sequence length="187" mass="20352">MECSWRRHGHSPISMALLFFTIALILWSCSLAKAGGDLINDVCSESRNPPSCIKALHSDPRSASADLKGLAKISINLSTKSAKSTWKLVDALKKNATNKSLKEIYDSCLENYDEAIYDLDDCTRLLGSGDFQGVNLRASAAMAYAGTCDDNFREAQITEPPQLVDASNNLQDLSSILLVISHLLEGN</sequence>
<organism evidence="6 7">
    <name type="scientific">Cinchona calisaya</name>
    <dbReference type="NCBI Taxonomy" id="153742"/>
    <lineage>
        <taxon>Eukaryota</taxon>
        <taxon>Viridiplantae</taxon>
        <taxon>Streptophyta</taxon>
        <taxon>Embryophyta</taxon>
        <taxon>Tracheophyta</taxon>
        <taxon>Spermatophyta</taxon>
        <taxon>Magnoliopsida</taxon>
        <taxon>eudicotyledons</taxon>
        <taxon>Gunneridae</taxon>
        <taxon>Pentapetalae</taxon>
        <taxon>asterids</taxon>
        <taxon>lamiids</taxon>
        <taxon>Gentianales</taxon>
        <taxon>Rubiaceae</taxon>
        <taxon>Cinchonoideae</taxon>
        <taxon>Cinchoneae</taxon>
        <taxon>Cinchona</taxon>
    </lineage>
</organism>
<evidence type="ECO:0000256" key="1">
    <source>
        <dbReference type="ARBA" id="ARBA00022729"/>
    </source>
</evidence>
<dbReference type="GO" id="GO:0046910">
    <property type="term" value="F:pectinesterase inhibitor activity"/>
    <property type="evidence" value="ECO:0007669"/>
    <property type="project" value="UniProtKB-ARBA"/>
</dbReference>
<evidence type="ECO:0000313" key="6">
    <source>
        <dbReference type="EMBL" id="KAL3505587.1"/>
    </source>
</evidence>
<keyword evidence="2" id="KW-1015">Disulfide bond</keyword>
<dbReference type="InterPro" id="IPR052421">
    <property type="entry name" value="PCW_Enzyme_Inhibitor"/>
</dbReference>
<feature type="domain" description="Pectinesterase inhibitor" evidence="5">
    <location>
        <begin position="34"/>
        <end position="180"/>
    </location>
</feature>
<reference evidence="6 7" key="1">
    <citation type="submission" date="2024-11" db="EMBL/GenBank/DDBJ databases">
        <title>A near-complete genome assembly of Cinchona calisaya.</title>
        <authorList>
            <person name="Lian D.C."/>
            <person name="Zhao X.W."/>
            <person name="Wei L."/>
        </authorList>
    </citation>
    <scope>NUCLEOTIDE SEQUENCE [LARGE SCALE GENOMIC DNA]</scope>
    <source>
        <tissue evidence="6">Nenye</tissue>
    </source>
</reference>
<dbReference type="PANTHER" id="PTHR36710:SF4">
    <property type="entry name" value="PLANT INVERTASE_PECTIN METHYLESTERASE INHIBITOR SUPERFAMILY PROTEIN"/>
    <property type="match status" value="1"/>
</dbReference>
<feature type="chain" id="PRO_5044837570" description="Pectinesterase inhibitor domain-containing protein" evidence="4">
    <location>
        <begin position="33"/>
        <end position="187"/>
    </location>
</feature>
<dbReference type="EMBL" id="JBJUIK010000013">
    <property type="protein sequence ID" value="KAL3505587.1"/>
    <property type="molecule type" value="Genomic_DNA"/>
</dbReference>
<dbReference type="CDD" id="cd15797">
    <property type="entry name" value="PMEI"/>
    <property type="match status" value="1"/>
</dbReference>
<dbReference type="Pfam" id="PF04043">
    <property type="entry name" value="PMEI"/>
    <property type="match status" value="1"/>
</dbReference>
<evidence type="ECO:0000256" key="3">
    <source>
        <dbReference type="ARBA" id="ARBA00038471"/>
    </source>
</evidence>
<evidence type="ECO:0000256" key="2">
    <source>
        <dbReference type="ARBA" id="ARBA00023157"/>
    </source>
</evidence>
<comment type="caution">
    <text evidence="6">The sequence shown here is derived from an EMBL/GenBank/DDBJ whole genome shotgun (WGS) entry which is preliminary data.</text>
</comment>
<feature type="signal peptide" evidence="4">
    <location>
        <begin position="1"/>
        <end position="32"/>
    </location>
</feature>
<accession>A0ABD2YDU6</accession>
<dbReference type="Proteomes" id="UP001630127">
    <property type="component" value="Unassembled WGS sequence"/>
</dbReference>
<protein>
    <recommendedName>
        <fullName evidence="5">Pectinesterase inhibitor domain-containing protein</fullName>
    </recommendedName>
</protein>
<dbReference type="InterPro" id="IPR035513">
    <property type="entry name" value="Invertase/methylesterase_inhib"/>
</dbReference>
<dbReference type="InterPro" id="IPR006501">
    <property type="entry name" value="Pectinesterase_inhib_dom"/>
</dbReference>
<dbReference type="FunFam" id="1.20.140.40:FF:000008">
    <property type="entry name" value="Invertase/pectin methylesterase inhibitor family protein"/>
    <property type="match status" value="1"/>
</dbReference>
<evidence type="ECO:0000259" key="5">
    <source>
        <dbReference type="SMART" id="SM00856"/>
    </source>
</evidence>
<evidence type="ECO:0000256" key="4">
    <source>
        <dbReference type="SAM" id="SignalP"/>
    </source>
</evidence>
<dbReference type="InterPro" id="IPR034086">
    <property type="entry name" value="PMEI_plant"/>
</dbReference>
<proteinExistence type="inferred from homology"/>
<dbReference type="SMART" id="SM00856">
    <property type="entry name" value="PMEI"/>
    <property type="match status" value="1"/>
</dbReference>
<dbReference type="Gene3D" id="1.20.140.40">
    <property type="entry name" value="Invertase/pectin methylesterase inhibitor family protein"/>
    <property type="match status" value="1"/>
</dbReference>
<dbReference type="PANTHER" id="PTHR36710">
    <property type="entry name" value="PECTINESTERASE INHIBITOR-LIKE"/>
    <property type="match status" value="1"/>
</dbReference>
<keyword evidence="7" id="KW-1185">Reference proteome</keyword>